<dbReference type="InterPro" id="IPR010105">
    <property type="entry name" value="TonB_sidphr_rcpt"/>
</dbReference>
<keyword evidence="11 14" id="KW-0472">Membrane</keyword>
<keyword evidence="12" id="KW-0675">Receptor</keyword>
<dbReference type="Gene3D" id="2.170.130.10">
    <property type="entry name" value="TonB-dependent receptor, plug domain"/>
    <property type="match status" value="1"/>
</dbReference>
<dbReference type="PANTHER" id="PTHR32552:SF68">
    <property type="entry name" value="FERRICHROME OUTER MEMBRANE TRANSPORTER_PHAGE RECEPTOR"/>
    <property type="match status" value="1"/>
</dbReference>
<dbReference type="PANTHER" id="PTHR32552">
    <property type="entry name" value="FERRICHROME IRON RECEPTOR-RELATED"/>
    <property type="match status" value="1"/>
</dbReference>
<dbReference type="InterPro" id="IPR037066">
    <property type="entry name" value="Plug_dom_sf"/>
</dbReference>
<dbReference type="InterPro" id="IPR000531">
    <property type="entry name" value="Beta-barrel_TonB"/>
</dbReference>
<keyword evidence="10 15" id="KW-0798">TonB box</keyword>
<feature type="signal peptide" evidence="16">
    <location>
        <begin position="1"/>
        <end position="21"/>
    </location>
</feature>
<evidence type="ECO:0000256" key="13">
    <source>
        <dbReference type="ARBA" id="ARBA00023237"/>
    </source>
</evidence>
<feature type="domain" description="TonB-dependent receptor-like beta-barrel" evidence="17">
    <location>
        <begin position="239"/>
        <end position="659"/>
    </location>
</feature>
<dbReference type="RefSeq" id="WP_102385086.1">
    <property type="nucleotide sequence ID" value="NZ_CP170026.1"/>
</dbReference>
<feature type="domain" description="TonB-dependent receptor plug" evidence="18">
    <location>
        <begin position="61"/>
        <end position="159"/>
    </location>
</feature>
<evidence type="ECO:0000256" key="8">
    <source>
        <dbReference type="ARBA" id="ARBA00023004"/>
    </source>
</evidence>
<keyword evidence="7 16" id="KW-0732">Signal</keyword>
<evidence type="ECO:0000256" key="6">
    <source>
        <dbReference type="ARBA" id="ARBA00022692"/>
    </source>
</evidence>
<dbReference type="NCBIfam" id="TIGR01783">
    <property type="entry name" value="TonB-siderophor"/>
    <property type="match status" value="1"/>
</dbReference>
<reference evidence="19" key="1">
    <citation type="submission" date="2016-07" db="EMBL/GenBank/DDBJ databases">
        <authorList>
            <person name="Kauffman K."/>
            <person name="Arevalo P."/>
            <person name="Polz M.F."/>
        </authorList>
    </citation>
    <scope>NUCLEOTIDE SEQUENCE</scope>
    <source>
        <strain evidence="19">10N.222.46.E12</strain>
    </source>
</reference>
<comment type="subcellular location">
    <subcellularLocation>
        <location evidence="1 14">Cell outer membrane</location>
        <topology evidence="1 14">Multi-pass membrane protein</topology>
    </subcellularLocation>
</comment>
<evidence type="ECO:0000313" key="19">
    <source>
        <dbReference type="EMBL" id="PMP23934.1"/>
    </source>
</evidence>
<keyword evidence="13 14" id="KW-0998">Cell outer membrane</keyword>
<evidence type="ECO:0000259" key="17">
    <source>
        <dbReference type="Pfam" id="PF00593"/>
    </source>
</evidence>
<keyword evidence="6 14" id="KW-0812">Transmembrane</keyword>
<dbReference type="InterPro" id="IPR036942">
    <property type="entry name" value="Beta-barrel_TonB_sf"/>
</dbReference>
<keyword evidence="8" id="KW-0408">Iron</keyword>
<dbReference type="PROSITE" id="PS52016">
    <property type="entry name" value="TONB_DEPENDENT_REC_3"/>
    <property type="match status" value="1"/>
</dbReference>
<evidence type="ECO:0000256" key="14">
    <source>
        <dbReference type="PROSITE-ProRule" id="PRU01360"/>
    </source>
</evidence>
<dbReference type="GO" id="GO:0038023">
    <property type="term" value="F:signaling receptor activity"/>
    <property type="evidence" value="ECO:0007669"/>
    <property type="project" value="InterPro"/>
</dbReference>
<keyword evidence="5" id="KW-0410">Iron transport</keyword>
<keyword evidence="4 14" id="KW-1134">Transmembrane beta strand</keyword>
<protein>
    <submittedName>
        <fullName evidence="19">Ligand-gated channel protein</fullName>
    </submittedName>
</protein>
<evidence type="ECO:0000259" key="18">
    <source>
        <dbReference type="Pfam" id="PF07715"/>
    </source>
</evidence>
<evidence type="ECO:0000256" key="5">
    <source>
        <dbReference type="ARBA" id="ARBA00022496"/>
    </source>
</evidence>
<dbReference type="Pfam" id="PF00593">
    <property type="entry name" value="TonB_dep_Rec_b-barrel"/>
    <property type="match status" value="1"/>
</dbReference>
<dbReference type="GO" id="GO:0009279">
    <property type="term" value="C:cell outer membrane"/>
    <property type="evidence" value="ECO:0007669"/>
    <property type="project" value="UniProtKB-SubCell"/>
</dbReference>
<evidence type="ECO:0000256" key="9">
    <source>
        <dbReference type="ARBA" id="ARBA00023065"/>
    </source>
</evidence>
<evidence type="ECO:0000256" key="7">
    <source>
        <dbReference type="ARBA" id="ARBA00022729"/>
    </source>
</evidence>
<evidence type="ECO:0000256" key="2">
    <source>
        <dbReference type="ARBA" id="ARBA00009810"/>
    </source>
</evidence>
<dbReference type="FunFam" id="2.170.130.10:FF:000001">
    <property type="entry name" value="Catecholate siderophore TonB-dependent receptor"/>
    <property type="match status" value="1"/>
</dbReference>
<dbReference type="CDD" id="cd01347">
    <property type="entry name" value="ligand_gated_channel"/>
    <property type="match status" value="1"/>
</dbReference>
<comment type="caution">
    <text evidence="19">The sequence shown here is derived from an EMBL/GenBank/DDBJ whole genome shotgun (WGS) entry which is preliminary data.</text>
</comment>
<dbReference type="GO" id="GO:0015344">
    <property type="term" value="F:siderophore uptake transmembrane transporter activity"/>
    <property type="evidence" value="ECO:0007669"/>
    <property type="project" value="TreeGrafter"/>
</dbReference>
<comment type="similarity">
    <text evidence="2 14 15">Belongs to the TonB-dependent receptor family.</text>
</comment>
<keyword evidence="3 14" id="KW-0813">Transport</keyword>
<dbReference type="SUPFAM" id="SSF56935">
    <property type="entry name" value="Porins"/>
    <property type="match status" value="1"/>
</dbReference>
<gene>
    <name evidence="19" type="ORF">BCS90_03685</name>
</gene>
<evidence type="ECO:0000256" key="15">
    <source>
        <dbReference type="RuleBase" id="RU003357"/>
    </source>
</evidence>
<evidence type="ECO:0000256" key="3">
    <source>
        <dbReference type="ARBA" id="ARBA00022448"/>
    </source>
</evidence>
<dbReference type="GO" id="GO:0015891">
    <property type="term" value="P:siderophore transport"/>
    <property type="evidence" value="ECO:0007669"/>
    <property type="project" value="InterPro"/>
</dbReference>
<proteinExistence type="inferred from homology"/>
<name>A0A7Z1MEJ3_9VIBR</name>
<feature type="chain" id="PRO_5031443005" evidence="16">
    <location>
        <begin position="22"/>
        <end position="697"/>
    </location>
</feature>
<evidence type="ECO:0000256" key="10">
    <source>
        <dbReference type="ARBA" id="ARBA00023077"/>
    </source>
</evidence>
<keyword evidence="9" id="KW-0406">Ion transport</keyword>
<dbReference type="Pfam" id="PF07715">
    <property type="entry name" value="Plug"/>
    <property type="match status" value="1"/>
</dbReference>
<dbReference type="Gene3D" id="2.40.170.20">
    <property type="entry name" value="TonB-dependent receptor, beta-barrel domain"/>
    <property type="match status" value="1"/>
</dbReference>
<reference evidence="19" key="2">
    <citation type="journal article" date="2018" name="Nature">
        <title>A major lineage of non-tailed dsDNA viruses as unrecognized killers of marine bacteria.</title>
        <authorList>
            <person name="Kauffman K.M."/>
            <person name="Hussain F.A."/>
            <person name="Yang J."/>
            <person name="Arevalo P."/>
            <person name="Brown J.M."/>
            <person name="Chang W.K."/>
            <person name="VanInsberghe D."/>
            <person name="Elsherbini J."/>
            <person name="Sharma R.S."/>
            <person name="Cutler M.B."/>
            <person name="Kelly L."/>
            <person name="Polz M.F."/>
        </authorList>
    </citation>
    <scope>NUCLEOTIDE SEQUENCE</scope>
    <source>
        <strain evidence="19">10N.222.46.E12</strain>
    </source>
</reference>
<accession>A0A7Z1MEJ3</accession>
<dbReference type="InterPro" id="IPR012910">
    <property type="entry name" value="Plug_dom"/>
</dbReference>
<evidence type="ECO:0000256" key="11">
    <source>
        <dbReference type="ARBA" id="ARBA00023136"/>
    </source>
</evidence>
<dbReference type="AlphaFoldDB" id="A0A7Z1MEJ3"/>
<evidence type="ECO:0000256" key="12">
    <source>
        <dbReference type="ARBA" id="ARBA00023170"/>
    </source>
</evidence>
<dbReference type="InterPro" id="IPR039426">
    <property type="entry name" value="TonB-dep_rcpt-like"/>
</dbReference>
<evidence type="ECO:0000256" key="16">
    <source>
        <dbReference type="SAM" id="SignalP"/>
    </source>
</evidence>
<evidence type="ECO:0000256" key="4">
    <source>
        <dbReference type="ARBA" id="ARBA00022452"/>
    </source>
</evidence>
<evidence type="ECO:0000256" key="1">
    <source>
        <dbReference type="ARBA" id="ARBA00004571"/>
    </source>
</evidence>
<organism evidence="19">
    <name type="scientific">Vibrio cyclitrophicus</name>
    <dbReference type="NCBI Taxonomy" id="47951"/>
    <lineage>
        <taxon>Bacteria</taxon>
        <taxon>Pseudomonadati</taxon>
        <taxon>Pseudomonadota</taxon>
        <taxon>Gammaproteobacteria</taxon>
        <taxon>Vibrionales</taxon>
        <taxon>Vibrionaceae</taxon>
        <taxon>Vibrio</taxon>
    </lineage>
</organism>
<dbReference type="EMBL" id="MDBS01000067">
    <property type="protein sequence ID" value="PMP23934.1"/>
    <property type="molecule type" value="Genomic_DNA"/>
</dbReference>
<sequence length="697" mass="78067">MFFKTKVSLLISAVLANQAFAESHTTEEPMVPAETMTIVGSEFAHYKNDTNNTAMRMEMTQLETPGQITVIDSSMFEEQGASSLGEVLEYESSVTTGNTKGHNIEYFTMRGFDVGSGSGIMRDGHQLWSYYPQPTELLERVEVLKGPSSLLYGQSEPGGLINMVTKKPTSETQLILRQDIGSNDKSKTMIDLSGSLNEDQSLRARTILVKDSYSSWREYADGSNPQTERMIGALMVDYDINEKAMLSLHYDYFDYDGDVDTGSYIVDGKPVAGSKYIWDADWANTDIKVQNYGFDLLLSPSYDTNIKTGYNAQRYERDYRYTWTNFSNYEENGTVTLTPGEQYDEWNHDTAYVDLTHNFDLVGTENTLLIGANYLRYSFDRINHTGDVVSASVGESVDFPESLNTSIRASSYDLWGTYIQNLTKFNDQWHLLVGVRYDEKHDDITESQVSPKAGIIYHPSDNSSIYVQYSESFIPQGEVGTSYINEGEKLDAELGKSYEVGTKWELFDRRLFLTGALFETTLSNIQLSVENPDNADEDILTQDGEQVHRGAEFAAQGLVSSKLSLSGSATYLDAEITNSASYEGNVPANTPEFSASIWSNYKLRDDTNLNLGVVHVGSRYGDSGNTFKKNAYTRIDTGISYTQKYNDLNIVARFNIENLFDTDYLDGGGNTRSTQLGGEDVDIGEGRNYMASIQFEY</sequence>